<dbReference type="FunFam" id="3.40.50.300:FF:000610">
    <property type="entry name" value="Multidrug resistance-associated ABC transporter"/>
    <property type="match status" value="1"/>
</dbReference>
<dbReference type="FunFam" id="1.20.1560.10:FF:000063">
    <property type="entry name" value="Multidrug resistance protein ABC transporter"/>
    <property type="match status" value="1"/>
</dbReference>
<dbReference type="InterPro" id="IPR003439">
    <property type="entry name" value="ABC_transporter-like_ATP-bd"/>
</dbReference>
<dbReference type="InterPro" id="IPR036640">
    <property type="entry name" value="ABC1_TM_sf"/>
</dbReference>
<evidence type="ECO:0000259" key="12">
    <source>
        <dbReference type="PROSITE" id="PS50893"/>
    </source>
</evidence>
<dbReference type="Proteomes" id="UP001632037">
    <property type="component" value="Unassembled WGS sequence"/>
</dbReference>
<feature type="transmembrane region" description="Helical" evidence="11">
    <location>
        <begin position="239"/>
        <end position="258"/>
    </location>
</feature>
<name>A0ABD3FKK1_9STRA</name>
<feature type="domain" description="ABC transporter" evidence="12">
    <location>
        <begin position="461"/>
        <end position="681"/>
    </location>
</feature>
<dbReference type="Pfam" id="PF00005">
    <property type="entry name" value="ABC_tran"/>
    <property type="match status" value="2"/>
</dbReference>
<feature type="transmembrane region" description="Helical" evidence="11">
    <location>
        <begin position="815"/>
        <end position="840"/>
    </location>
</feature>
<evidence type="ECO:0000256" key="6">
    <source>
        <dbReference type="ARBA" id="ARBA00022741"/>
    </source>
</evidence>
<dbReference type="EMBL" id="JBIMZQ010000015">
    <property type="protein sequence ID" value="KAL3666869.1"/>
    <property type="molecule type" value="Genomic_DNA"/>
</dbReference>
<feature type="domain" description="ABC transporter" evidence="12">
    <location>
        <begin position="1103"/>
        <end position="1331"/>
    </location>
</feature>
<dbReference type="GO" id="GO:0005524">
    <property type="term" value="F:ATP binding"/>
    <property type="evidence" value="ECO:0007669"/>
    <property type="project" value="UniProtKB-KW"/>
</dbReference>
<evidence type="ECO:0000256" key="2">
    <source>
        <dbReference type="ARBA" id="ARBA00009726"/>
    </source>
</evidence>
<dbReference type="InterPro" id="IPR017871">
    <property type="entry name" value="ABC_transporter-like_CS"/>
</dbReference>
<dbReference type="PROSITE" id="PS50929">
    <property type="entry name" value="ABC_TM1F"/>
    <property type="match status" value="2"/>
</dbReference>
<keyword evidence="3" id="KW-0813">Transport</keyword>
<evidence type="ECO:0000313" key="14">
    <source>
        <dbReference type="EMBL" id="KAL3666869.1"/>
    </source>
</evidence>
<evidence type="ECO:0000256" key="10">
    <source>
        <dbReference type="SAM" id="MobiDB-lite"/>
    </source>
</evidence>
<keyword evidence="4 11" id="KW-0812">Transmembrane</keyword>
<protein>
    <submittedName>
        <fullName evidence="14">Uncharacterized protein</fullName>
    </submittedName>
</protein>
<organism evidence="14 15">
    <name type="scientific">Phytophthora oleae</name>
    <dbReference type="NCBI Taxonomy" id="2107226"/>
    <lineage>
        <taxon>Eukaryota</taxon>
        <taxon>Sar</taxon>
        <taxon>Stramenopiles</taxon>
        <taxon>Oomycota</taxon>
        <taxon>Peronosporomycetes</taxon>
        <taxon>Peronosporales</taxon>
        <taxon>Peronosporaceae</taxon>
        <taxon>Phytophthora</taxon>
    </lineage>
</organism>
<comment type="similarity">
    <text evidence="2">Belongs to the ABC transporter superfamily. ABCC family. Conjugate transporter (TC 3.A.1.208) subfamily.</text>
</comment>
<dbReference type="SUPFAM" id="SSF52540">
    <property type="entry name" value="P-loop containing nucleoside triphosphate hydrolases"/>
    <property type="match status" value="2"/>
</dbReference>
<feature type="transmembrane region" description="Helical" evidence="11">
    <location>
        <begin position="1000"/>
        <end position="1021"/>
    </location>
</feature>
<dbReference type="InterPro" id="IPR011527">
    <property type="entry name" value="ABC1_TM_dom"/>
</dbReference>
<proteinExistence type="inferred from homology"/>
<gene>
    <name evidence="14" type="ORF">V7S43_007818</name>
</gene>
<dbReference type="Gene3D" id="3.40.50.300">
    <property type="entry name" value="P-loop containing nucleotide triphosphate hydrolases"/>
    <property type="match status" value="2"/>
</dbReference>
<dbReference type="PANTHER" id="PTHR24223">
    <property type="entry name" value="ATP-BINDING CASSETTE SUB-FAMILY C"/>
    <property type="match status" value="1"/>
</dbReference>
<evidence type="ECO:0000313" key="15">
    <source>
        <dbReference type="Proteomes" id="UP001632037"/>
    </source>
</evidence>
<evidence type="ECO:0000256" key="5">
    <source>
        <dbReference type="ARBA" id="ARBA00022737"/>
    </source>
</evidence>
<feature type="transmembrane region" description="Helical" evidence="11">
    <location>
        <begin position="776"/>
        <end position="803"/>
    </location>
</feature>
<feature type="domain" description="ABC transmembrane type-1" evidence="13">
    <location>
        <begin position="779"/>
        <end position="1063"/>
    </location>
</feature>
<dbReference type="CDD" id="cd18595">
    <property type="entry name" value="ABC_6TM_MRP1_2_3_6_D1_like"/>
    <property type="match status" value="1"/>
</dbReference>
<keyword evidence="6" id="KW-0547">Nucleotide-binding</keyword>
<evidence type="ECO:0000256" key="1">
    <source>
        <dbReference type="ARBA" id="ARBA00004128"/>
    </source>
</evidence>
<dbReference type="FunFam" id="3.40.50.300:FF:000997">
    <property type="entry name" value="Multidrug resistance-associated protein 1"/>
    <property type="match status" value="1"/>
</dbReference>
<dbReference type="CDD" id="cd03244">
    <property type="entry name" value="ABCC_MRP_domain2"/>
    <property type="match status" value="1"/>
</dbReference>
<dbReference type="SMART" id="SM00382">
    <property type="entry name" value="AAA"/>
    <property type="match status" value="2"/>
</dbReference>
<comment type="caution">
    <text evidence="14">The sequence shown here is derived from an EMBL/GenBank/DDBJ whole genome shotgun (WGS) entry which is preliminary data.</text>
</comment>
<keyword evidence="8 11" id="KW-1133">Transmembrane helix</keyword>
<feature type="domain" description="ABC transmembrane type-1" evidence="13">
    <location>
        <begin position="125"/>
        <end position="405"/>
    </location>
</feature>
<evidence type="ECO:0000259" key="13">
    <source>
        <dbReference type="PROSITE" id="PS50929"/>
    </source>
</evidence>
<feature type="compositionally biased region" description="Acidic residues" evidence="10">
    <location>
        <begin position="699"/>
        <end position="713"/>
    </location>
</feature>
<keyword evidence="7" id="KW-0067">ATP-binding</keyword>
<dbReference type="PANTHER" id="PTHR24223:SF443">
    <property type="entry name" value="MULTIDRUG-RESISTANCE LIKE PROTEIN 1, ISOFORM I"/>
    <property type="match status" value="1"/>
</dbReference>
<dbReference type="Pfam" id="PF00664">
    <property type="entry name" value="ABC_membrane"/>
    <property type="match status" value="2"/>
</dbReference>
<evidence type="ECO:0000256" key="4">
    <source>
        <dbReference type="ARBA" id="ARBA00022692"/>
    </source>
</evidence>
<evidence type="ECO:0000256" key="7">
    <source>
        <dbReference type="ARBA" id="ARBA00022840"/>
    </source>
</evidence>
<dbReference type="InterPro" id="IPR027417">
    <property type="entry name" value="P-loop_NTPase"/>
</dbReference>
<feature type="transmembrane region" description="Helical" evidence="11">
    <location>
        <begin position="162"/>
        <end position="180"/>
    </location>
</feature>
<dbReference type="InterPro" id="IPR003593">
    <property type="entry name" value="AAA+_ATPase"/>
</dbReference>
<sequence length="1341" mass="148525">MSPTRKHQRQEERKPLLQGVTVVHDGAAPDKHTATWMPVDMPGLGDRYPSQMAGCLGNVFFSWVTPLMKLGNERPLESEDLFQLDPYNRAANVSRQFTDAWEKQTRSGKPSLVWALGKAFGFKFVVAGFLKLIHDSLQFVGPIIIKDIIAYLSDPTAPLSEGLTYAAVIFVSGVVQSFALRQYFFYCYETGLQFRSAIVTAVFEKSMVLSAAARQQRTSGEITNLMSIDAQRLQDMTPYLHAVWYAAFQIIVSCVLLWQQIGVATFAGVAVILLIIPLMTVISKAMRKLQQRLMQVKDERIKICVEVLSGIKVVKLKAWENSFGQRVMKFRDEELARLRTYVFARSGSNTIFSFVPSLVTVVSFSAYVLLGHTLDVGTALTSLALFNILRFPLFMLPQVLNNVVEASVSFDRLRSYFLAEERVKVGDGDLTDVGISVQGADFKWDAAPPAEDAKKTDDKKEEEEALVTPVAEGPTLRHIDFSAKKGELHAIVGHVGSGKSTLLSGVLGDARCSAGSVAYRGKVAYVSQQPFIQNATVRDNITFGLAFNADKYEEALRVSSLKKDLRILTAGDRTEIGEKGINLSGGQRTRVAIARAVYQDADIYLLDDILSAVDSHVGADIFNECIKKTLKDKLVVLVTHSLSFVNQCDEITVIADGRIAEHGSYKKLMAKKNLLAQMVSNYVENENEEDGENATSAESLEDDSADSNDEEDLAITGRRKSSESRMHRRSRLSTRSDDSQAGVEEEGQLMVEEDRSVGDVSWSVYRVWINAFGGMCAAFMVVFGFFAAQGLTLLATVWISYWSEEASKYPDSQMYYVYVYMLINLAYAVLLFIRVVLLYLGSLHASRLLFNKLLNRILRAPTSFFDTTPLGRIVNRMSKDIYTLDESIPGTVVGLLNTIVSVMITLITISYVTPIFMLILAPVLAGYYCSQRYFIKTSRELQRLDSISRSPIFALLSETLDGLSTIRAFGVESNFIGHNNYLLDTNQRAYFLNFTINCWLALRLEFVGTCIAAAAAFAAVLAHGTNAAEGTAFAGIVGVSLTYAFTITQPLNWTVRMVSQLQTQMVSIERIQTYTEMPTEAALESTAAQKPALEWPTAGAISFNRVDLRYRPGLPRVLRGLTFSVNAKEKIGIVGRTGAGKSSLIVGLMRLVELDAGSITIDGVDISKIGLHDLRSNIAIIPQDPVLFSGTVRSNLDPFDQFSDDQIWTSVKRASLTKAVISLDDVVDEKGSNFSVGERQLLSIARALLKRSRVILMDEATASIDPETDRQIQQSIREEFRDCTTLTIAHRINTILDSDRILVMEKGSVAEFGSPAELQRKPDGIFKSLVDAWRQTGINSK</sequence>
<dbReference type="Gene3D" id="1.20.1560.10">
    <property type="entry name" value="ABC transporter type 1, transmembrane domain"/>
    <property type="match status" value="2"/>
</dbReference>
<evidence type="ECO:0000256" key="11">
    <source>
        <dbReference type="SAM" id="Phobius"/>
    </source>
</evidence>
<dbReference type="FunFam" id="1.20.1560.10:FF:000139">
    <property type="entry name" value="ATP-binding Cassette (ABC) Superfamily"/>
    <property type="match status" value="1"/>
</dbReference>
<feature type="transmembrane region" description="Helical" evidence="11">
    <location>
        <begin position="1033"/>
        <end position="1055"/>
    </location>
</feature>
<accession>A0ABD3FKK1</accession>
<feature type="region of interest" description="Disordered" evidence="10">
    <location>
        <begin position="685"/>
        <end position="748"/>
    </location>
</feature>
<evidence type="ECO:0000256" key="9">
    <source>
        <dbReference type="ARBA" id="ARBA00023136"/>
    </source>
</evidence>
<keyword evidence="9 11" id="KW-0472">Membrane</keyword>
<dbReference type="CDD" id="cd03250">
    <property type="entry name" value="ABCC_MRP_domain1"/>
    <property type="match status" value="1"/>
</dbReference>
<dbReference type="PROSITE" id="PS50893">
    <property type="entry name" value="ABC_TRANSPORTER_2"/>
    <property type="match status" value="2"/>
</dbReference>
<evidence type="ECO:0000256" key="3">
    <source>
        <dbReference type="ARBA" id="ARBA00022448"/>
    </source>
</evidence>
<keyword evidence="5" id="KW-0677">Repeat</keyword>
<dbReference type="GO" id="GO:0005774">
    <property type="term" value="C:vacuolar membrane"/>
    <property type="evidence" value="ECO:0007669"/>
    <property type="project" value="UniProtKB-SubCell"/>
</dbReference>
<dbReference type="InterPro" id="IPR050173">
    <property type="entry name" value="ABC_transporter_C-like"/>
</dbReference>
<dbReference type="CDD" id="cd18603">
    <property type="entry name" value="ABC_6TM_MRP1_2_3_6_D2_like"/>
    <property type="match status" value="1"/>
</dbReference>
<dbReference type="PROSITE" id="PS00211">
    <property type="entry name" value="ABC_TRANSPORTER_1"/>
    <property type="match status" value="2"/>
</dbReference>
<feature type="transmembrane region" description="Helical" evidence="11">
    <location>
        <begin position="112"/>
        <end position="133"/>
    </location>
</feature>
<keyword evidence="15" id="KW-1185">Reference proteome</keyword>
<feature type="transmembrane region" description="Helical" evidence="11">
    <location>
        <begin position="351"/>
        <end position="370"/>
    </location>
</feature>
<feature type="transmembrane region" description="Helical" evidence="11">
    <location>
        <begin position="264"/>
        <end position="282"/>
    </location>
</feature>
<feature type="transmembrane region" description="Helical" evidence="11">
    <location>
        <begin position="915"/>
        <end position="935"/>
    </location>
</feature>
<evidence type="ECO:0000256" key="8">
    <source>
        <dbReference type="ARBA" id="ARBA00022989"/>
    </source>
</evidence>
<dbReference type="SUPFAM" id="SSF90123">
    <property type="entry name" value="ABC transporter transmembrane region"/>
    <property type="match status" value="2"/>
</dbReference>
<comment type="subcellular location">
    <subcellularLocation>
        <location evidence="1">Vacuole membrane</location>
        <topology evidence="1">Multi-pass membrane protein</topology>
    </subcellularLocation>
</comment>
<reference evidence="14 15" key="1">
    <citation type="submission" date="2024-09" db="EMBL/GenBank/DDBJ databases">
        <title>Genome sequencing and assembly of Phytophthora oleae, isolate VK10A, causative agent of rot of olive drupes.</title>
        <authorList>
            <person name="Conti Taguali S."/>
            <person name="Riolo M."/>
            <person name="La Spada F."/>
            <person name="Cacciola S.O."/>
            <person name="Dionisio G."/>
        </authorList>
    </citation>
    <scope>NUCLEOTIDE SEQUENCE [LARGE SCALE GENOMIC DNA]</scope>
    <source>
        <strain evidence="14 15">VK10A</strain>
    </source>
</reference>